<sequence>MPPYTFTYTVHTVAGNPDREKLAKNIHEYMRPYLKPLGTPTITLTNKEGCLSWLNANLDFNLDVEGYSNKYFAKSLVTYSSNRRNKWKYGEIGVWASNFLAWKEFINSPEDCLILFEDDLILEKDFFSTLLSYMDELPEDWDAFYMYVDPSSYKDYKPFEHDINKDHVCRSYQDWSNACYVINKKTVSKLYSEIQTKAIDLPVDWHILKRPEIFNSYAVTPSSYVHCRLAKLKSSFQEHQKRIDIENE</sequence>
<gene>
    <name evidence="2" type="ORF">UFOVP27_104</name>
</gene>
<protein>
    <submittedName>
        <fullName evidence="2">COG3306 Glycosyltransferase involved in LPS biosynthesis</fullName>
    </submittedName>
</protein>
<evidence type="ECO:0000259" key="1">
    <source>
        <dbReference type="Pfam" id="PF01755"/>
    </source>
</evidence>
<accession>A0A6J5KJ79</accession>
<dbReference type="InterPro" id="IPR029044">
    <property type="entry name" value="Nucleotide-diphossugar_trans"/>
</dbReference>
<feature type="domain" description="Glycosyl transferase family 25" evidence="1">
    <location>
        <begin position="83"/>
        <end position="204"/>
    </location>
</feature>
<name>A0A6J5KJ79_9CAUD</name>
<keyword evidence="2" id="KW-0808">Transferase</keyword>
<dbReference type="Pfam" id="PF01755">
    <property type="entry name" value="Glyco_transf_25"/>
    <property type="match status" value="1"/>
</dbReference>
<evidence type="ECO:0000313" key="2">
    <source>
        <dbReference type="EMBL" id="CAB4122208.1"/>
    </source>
</evidence>
<dbReference type="InterPro" id="IPR002654">
    <property type="entry name" value="Glyco_trans_25"/>
</dbReference>
<organism evidence="2">
    <name type="scientific">uncultured Caudovirales phage</name>
    <dbReference type="NCBI Taxonomy" id="2100421"/>
    <lineage>
        <taxon>Viruses</taxon>
        <taxon>Duplodnaviria</taxon>
        <taxon>Heunggongvirae</taxon>
        <taxon>Uroviricota</taxon>
        <taxon>Caudoviricetes</taxon>
        <taxon>Peduoviridae</taxon>
        <taxon>Maltschvirus</taxon>
        <taxon>Maltschvirus maltsch</taxon>
    </lineage>
</organism>
<dbReference type="EMBL" id="LR796157">
    <property type="protein sequence ID" value="CAB4122208.1"/>
    <property type="molecule type" value="Genomic_DNA"/>
</dbReference>
<proteinExistence type="predicted"/>
<dbReference type="SUPFAM" id="SSF53448">
    <property type="entry name" value="Nucleotide-diphospho-sugar transferases"/>
    <property type="match status" value="1"/>
</dbReference>
<reference evidence="2" key="1">
    <citation type="submission" date="2020-04" db="EMBL/GenBank/DDBJ databases">
        <authorList>
            <person name="Chiriac C."/>
            <person name="Salcher M."/>
            <person name="Ghai R."/>
            <person name="Kavagutti S V."/>
        </authorList>
    </citation>
    <scope>NUCLEOTIDE SEQUENCE</scope>
</reference>
<dbReference type="GO" id="GO:0016740">
    <property type="term" value="F:transferase activity"/>
    <property type="evidence" value="ECO:0007669"/>
    <property type="project" value="UniProtKB-KW"/>
</dbReference>